<evidence type="ECO:0000256" key="3">
    <source>
        <dbReference type="ARBA" id="ARBA00022679"/>
    </source>
</evidence>
<evidence type="ECO:0000256" key="8">
    <source>
        <dbReference type="ARBA" id="ARBA00022842"/>
    </source>
</evidence>
<protein>
    <recommendedName>
        <fullName evidence="9">Selenoprotein O</fullName>
    </recommendedName>
</protein>
<dbReference type="GeneID" id="106478194"/>
<evidence type="ECO:0000256" key="9">
    <source>
        <dbReference type="ARBA" id="ARBA00031547"/>
    </source>
</evidence>
<keyword evidence="6" id="KW-0547">Nucleotide-binding</keyword>
<keyword evidence="10" id="KW-0175">Coiled coil</keyword>
<evidence type="ECO:0000313" key="11">
    <source>
        <dbReference type="Proteomes" id="UP000694941"/>
    </source>
</evidence>
<name>A0ABM1C4T8_LIMPO</name>
<dbReference type="Pfam" id="PF02696">
    <property type="entry name" value="SelO"/>
    <property type="match status" value="1"/>
</dbReference>
<organism evidence="11 12">
    <name type="scientific">Limulus polyphemus</name>
    <name type="common">Atlantic horseshoe crab</name>
    <dbReference type="NCBI Taxonomy" id="6850"/>
    <lineage>
        <taxon>Eukaryota</taxon>
        <taxon>Metazoa</taxon>
        <taxon>Ecdysozoa</taxon>
        <taxon>Arthropoda</taxon>
        <taxon>Chelicerata</taxon>
        <taxon>Merostomata</taxon>
        <taxon>Xiphosura</taxon>
        <taxon>Limulidae</taxon>
        <taxon>Limulus</taxon>
    </lineage>
</organism>
<dbReference type="NCBIfam" id="NF000658">
    <property type="entry name" value="PRK00029.1"/>
    <property type="match status" value="1"/>
</dbReference>
<dbReference type="HAMAP" id="MF_00692">
    <property type="entry name" value="SelO"/>
    <property type="match status" value="1"/>
</dbReference>
<proteinExistence type="inferred from homology"/>
<evidence type="ECO:0000256" key="2">
    <source>
        <dbReference type="ARBA" id="ARBA00009747"/>
    </source>
</evidence>
<keyword evidence="11" id="KW-1185">Reference proteome</keyword>
<evidence type="ECO:0000313" key="12">
    <source>
        <dbReference type="RefSeq" id="XP_013794174.1"/>
    </source>
</evidence>
<comment type="cofactor">
    <cofactor evidence="1">
        <name>Mg(2+)</name>
        <dbReference type="ChEBI" id="CHEBI:18420"/>
    </cofactor>
</comment>
<evidence type="ECO:0000256" key="10">
    <source>
        <dbReference type="SAM" id="Coils"/>
    </source>
</evidence>
<evidence type="ECO:0000256" key="5">
    <source>
        <dbReference type="ARBA" id="ARBA00022723"/>
    </source>
</evidence>
<evidence type="ECO:0000256" key="6">
    <source>
        <dbReference type="ARBA" id="ARBA00022741"/>
    </source>
</evidence>
<evidence type="ECO:0000256" key="4">
    <source>
        <dbReference type="ARBA" id="ARBA00022695"/>
    </source>
</evidence>
<keyword evidence="7" id="KW-0067">ATP-binding</keyword>
<sequence length="672" mass="76860">MVRSLPLVFKFRFSRTCYTWKSKLYRLVSTMTTLETLEFDNLALRRLPIDQEERNFVRVVEGACFSKVSPTPLDKPEVVAYSLPAMSLLGLPETELRRKDFADYFSGNKILPGSDTAAHCYCGHQFGYFAGQLGDGAAIYLGEIINEKRERWEIQVKGAGPTPYSRSADGRKVLRSSIREFLCSEAMHHLGIPTTRAGACITSDSKVVRDIFYDGHPKEEKCSVVLRIAPTFLRFGSFEIFKTIDQFTGRRGPSVGRKDILHKLLDYTVETFYPEVHTRYEDNALEKYREFFKEVVLRTARLVAAWQCVGFCHGVLNTDNMSILGLTIDYGPYGFLDMYDPDHICNASDDGGRYTFIKQPEICHWNLKKLAEAIQAALPLTESLPLLDLYFPEFELCYFNGMRNKLGLHKKLDEDRELVQNLFKTMEVTGADFTNTFRCLLVLSLPALPEFHQSLDSVKNKLLKYCASVEQMIKANQPNMDLRQFQLFLILKETNPELLEQLGKGVAAIERVTARIEKAKKLQECTQEQKQEADETEWSRWLDQFKKRLAKEIEGLSSEDEIRKLQQQRLLLMKKSNPRFVLRNFIAQQAIDKAEKGDYSEVLQVLKVLEDPYSDRIELEMPGKDSVTGASVLTDEEAVSSSVASCSSQTFVSCLSQYEERPPEWAMDLRVT</sequence>
<dbReference type="Proteomes" id="UP000694941">
    <property type="component" value="Unplaced"/>
</dbReference>
<keyword evidence="5" id="KW-0479">Metal-binding</keyword>
<gene>
    <name evidence="12" type="primary">LOC106478194</name>
</gene>
<reference evidence="12" key="1">
    <citation type="submission" date="2025-08" db="UniProtKB">
        <authorList>
            <consortium name="RefSeq"/>
        </authorList>
    </citation>
    <scope>IDENTIFICATION</scope>
    <source>
        <tissue evidence="12">Muscle</tissue>
    </source>
</reference>
<dbReference type="PANTHER" id="PTHR12153:SF15">
    <property type="entry name" value="PROTEIN ADENYLYLTRANSFERASE SELO, MITOCHONDRIAL"/>
    <property type="match status" value="1"/>
</dbReference>
<evidence type="ECO:0000256" key="7">
    <source>
        <dbReference type="ARBA" id="ARBA00022840"/>
    </source>
</evidence>
<keyword evidence="4" id="KW-0548">Nucleotidyltransferase</keyword>
<keyword evidence="8" id="KW-0460">Magnesium</keyword>
<evidence type="ECO:0000256" key="1">
    <source>
        <dbReference type="ARBA" id="ARBA00001946"/>
    </source>
</evidence>
<dbReference type="RefSeq" id="XP_013794174.1">
    <property type="nucleotide sequence ID" value="XM_013938720.2"/>
</dbReference>
<keyword evidence="3" id="KW-0808">Transferase</keyword>
<accession>A0ABM1C4T8</accession>
<dbReference type="PANTHER" id="PTHR12153">
    <property type="entry name" value="SELENOPROTEIN O"/>
    <property type="match status" value="1"/>
</dbReference>
<comment type="similarity">
    <text evidence="2">Belongs to the SELO family.</text>
</comment>
<feature type="coiled-coil region" evidence="10">
    <location>
        <begin position="509"/>
        <end position="536"/>
    </location>
</feature>
<dbReference type="InterPro" id="IPR003846">
    <property type="entry name" value="SelO"/>
</dbReference>